<evidence type="ECO:0000256" key="1">
    <source>
        <dbReference type="ARBA" id="ARBA00022837"/>
    </source>
</evidence>
<dbReference type="EMBL" id="JAKUCV010004178">
    <property type="protein sequence ID" value="KAJ4836257.1"/>
    <property type="molecule type" value="Genomic_DNA"/>
</dbReference>
<dbReference type="SUPFAM" id="SSF47473">
    <property type="entry name" value="EF-hand"/>
    <property type="match status" value="1"/>
</dbReference>
<dbReference type="Gene3D" id="1.10.238.10">
    <property type="entry name" value="EF-hand"/>
    <property type="match status" value="1"/>
</dbReference>
<dbReference type="InterPro" id="IPR002048">
    <property type="entry name" value="EF_hand_dom"/>
</dbReference>
<dbReference type="Pfam" id="PF13405">
    <property type="entry name" value="EF-hand_6"/>
    <property type="match status" value="1"/>
</dbReference>
<keyword evidence="1" id="KW-0106">Calcium</keyword>
<reference evidence="3" key="2">
    <citation type="journal article" date="2023" name="Plants (Basel)">
        <title>Annotation of the Turnera subulata (Passifloraceae) Draft Genome Reveals the S-Locus Evolved after the Divergence of Turneroideae from Passifloroideae in a Stepwise Manner.</title>
        <authorList>
            <person name="Henning P.M."/>
            <person name="Roalson E.H."/>
            <person name="Mir W."/>
            <person name="McCubbin A.G."/>
            <person name="Shore J.S."/>
        </authorList>
    </citation>
    <scope>NUCLEOTIDE SEQUENCE</scope>
    <source>
        <strain evidence="3">F60SS</strain>
    </source>
</reference>
<accession>A0A9Q0FTF1</accession>
<evidence type="ECO:0000259" key="2">
    <source>
        <dbReference type="PROSITE" id="PS50222"/>
    </source>
</evidence>
<name>A0A9Q0FTF1_9ROSI</name>
<sequence length="95" mass="10754">MGYLSFLPPDTKAAEVSLVEEQLKNIFKQFDTDHNGRLSKEELREAFRYLGAFLPGYRANRGLSYADANGDGEVDLKLELDDLVSYAFKLGYKVN</sequence>
<reference evidence="3" key="1">
    <citation type="submission" date="2022-02" db="EMBL/GenBank/DDBJ databases">
        <authorList>
            <person name="Henning P.M."/>
            <person name="McCubbin A.G."/>
            <person name="Shore J.S."/>
        </authorList>
    </citation>
    <scope>NUCLEOTIDE SEQUENCE</scope>
    <source>
        <strain evidence="3">F60SS</strain>
        <tissue evidence="3">Leaves</tissue>
    </source>
</reference>
<feature type="domain" description="EF-hand" evidence="2">
    <location>
        <begin position="18"/>
        <end position="53"/>
    </location>
</feature>
<dbReference type="InterPro" id="IPR018247">
    <property type="entry name" value="EF_Hand_1_Ca_BS"/>
</dbReference>
<gene>
    <name evidence="3" type="ORF">Tsubulata_035568</name>
</gene>
<keyword evidence="4" id="KW-1185">Reference proteome</keyword>
<organism evidence="3 4">
    <name type="scientific">Turnera subulata</name>
    <dbReference type="NCBI Taxonomy" id="218843"/>
    <lineage>
        <taxon>Eukaryota</taxon>
        <taxon>Viridiplantae</taxon>
        <taxon>Streptophyta</taxon>
        <taxon>Embryophyta</taxon>
        <taxon>Tracheophyta</taxon>
        <taxon>Spermatophyta</taxon>
        <taxon>Magnoliopsida</taxon>
        <taxon>eudicotyledons</taxon>
        <taxon>Gunneridae</taxon>
        <taxon>Pentapetalae</taxon>
        <taxon>rosids</taxon>
        <taxon>fabids</taxon>
        <taxon>Malpighiales</taxon>
        <taxon>Passifloraceae</taxon>
        <taxon>Turnera</taxon>
    </lineage>
</organism>
<dbReference type="SMART" id="SM00054">
    <property type="entry name" value="EFh"/>
    <property type="match status" value="1"/>
</dbReference>
<dbReference type="GO" id="GO:0005509">
    <property type="term" value="F:calcium ion binding"/>
    <property type="evidence" value="ECO:0007669"/>
    <property type="project" value="InterPro"/>
</dbReference>
<dbReference type="OrthoDB" id="835813at2759"/>
<evidence type="ECO:0000313" key="3">
    <source>
        <dbReference type="EMBL" id="KAJ4836257.1"/>
    </source>
</evidence>
<dbReference type="AlphaFoldDB" id="A0A9Q0FTF1"/>
<dbReference type="PROSITE" id="PS00018">
    <property type="entry name" value="EF_HAND_1"/>
    <property type="match status" value="1"/>
</dbReference>
<proteinExistence type="predicted"/>
<dbReference type="InterPro" id="IPR011992">
    <property type="entry name" value="EF-hand-dom_pair"/>
</dbReference>
<dbReference type="Proteomes" id="UP001141552">
    <property type="component" value="Unassembled WGS sequence"/>
</dbReference>
<protein>
    <recommendedName>
        <fullName evidence="2">EF-hand domain-containing protein</fullName>
    </recommendedName>
</protein>
<dbReference type="PROSITE" id="PS50222">
    <property type="entry name" value="EF_HAND_2"/>
    <property type="match status" value="1"/>
</dbReference>
<comment type="caution">
    <text evidence="3">The sequence shown here is derived from an EMBL/GenBank/DDBJ whole genome shotgun (WGS) entry which is preliminary data.</text>
</comment>
<dbReference type="CDD" id="cd00051">
    <property type="entry name" value="EFh"/>
    <property type="match status" value="1"/>
</dbReference>
<evidence type="ECO:0000313" key="4">
    <source>
        <dbReference type="Proteomes" id="UP001141552"/>
    </source>
</evidence>